<evidence type="ECO:0000313" key="2">
    <source>
        <dbReference type="Proteomes" id="UP001178277"/>
    </source>
</evidence>
<dbReference type="EMBL" id="JAUUTP010000037">
    <property type="protein sequence ID" value="MDP1421285.1"/>
    <property type="molecule type" value="Genomic_DNA"/>
</dbReference>
<gene>
    <name evidence="1" type="ORF">Q8G35_23645</name>
</gene>
<proteinExistence type="predicted"/>
<sequence>MTGLAIKPRSIAEIRNKSHSELEVVTRVQFHPEDVCFAPRRYKS</sequence>
<evidence type="ECO:0000313" key="1">
    <source>
        <dbReference type="EMBL" id="MDP1421285.1"/>
    </source>
</evidence>
<comment type="caution">
    <text evidence="1">The sequence shown here is derived from an EMBL/GenBank/DDBJ whole genome shotgun (WGS) entry which is preliminary data.</text>
</comment>
<protein>
    <submittedName>
        <fullName evidence="1">Uncharacterized protein</fullName>
    </submittedName>
</protein>
<accession>A0AA90NW81</accession>
<dbReference type="Proteomes" id="UP001178277">
    <property type="component" value="Unassembled WGS sequence"/>
</dbReference>
<organism evidence="1 2">
    <name type="scientific">Peribacillus simplex</name>
    <dbReference type="NCBI Taxonomy" id="1478"/>
    <lineage>
        <taxon>Bacteria</taxon>
        <taxon>Bacillati</taxon>
        <taxon>Bacillota</taxon>
        <taxon>Bacilli</taxon>
        <taxon>Bacillales</taxon>
        <taxon>Bacillaceae</taxon>
        <taxon>Peribacillus</taxon>
    </lineage>
</organism>
<reference evidence="1" key="1">
    <citation type="submission" date="2023-07" db="EMBL/GenBank/DDBJ databases">
        <title>Murine gut Bacillus species.</title>
        <authorList>
            <person name="Gutman E."/>
            <person name="Hashuel R."/>
            <person name="Litvak Y."/>
        </authorList>
    </citation>
    <scope>NUCLEOTIDE SEQUENCE</scope>
    <source>
        <strain evidence="1">RU283</strain>
    </source>
</reference>
<dbReference type="AlphaFoldDB" id="A0AA90NW81"/>
<name>A0AA90NW81_9BACI</name>
<dbReference type="RefSeq" id="WP_305162325.1">
    <property type="nucleotide sequence ID" value="NZ_JAUUTP010000037.1"/>
</dbReference>